<evidence type="ECO:0000256" key="5">
    <source>
        <dbReference type="ARBA" id="ARBA00022840"/>
    </source>
</evidence>
<dbReference type="InterPro" id="IPR000924">
    <property type="entry name" value="Glu/Gln-tRNA-synth"/>
</dbReference>
<feature type="domain" description="Aminoacyl-tRNA synthetase class I anticodon-binding" evidence="11">
    <location>
        <begin position="412"/>
        <end position="525"/>
    </location>
</feature>
<dbReference type="Gene3D" id="3.40.50.620">
    <property type="entry name" value="HUPs"/>
    <property type="match status" value="1"/>
</dbReference>
<organism evidence="12 13">
    <name type="scientific">Nakaseomyces bracarensis</name>
    <dbReference type="NCBI Taxonomy" id="273131"/>
    <lineage>
        <taxon>Eukaryota</taxon>
        <taxon>Fungi</taxon>
        <taxon>Dikarya</taxon>
        <taxon>Ascomycota</taxon>
        <taxon>Saccharomycotina</taxon>
        <taxon>Saccharomycetes</taxon>
        <taxon>Saccharomycetales</taxon>
        <taxon>Saccharomycetaceae</taxon>
        <taxon>Nakaseomyces</taxon>
    </lineage>
</organism>
<dbReference type="InterPro" id="IPR045462">
    <property type="entry name" value="aa-tRNA-synth_I_cd-bd"/>
</dbReference>
<comment type="similarity">
    <text evidence="1">Belongs to the class-I aminoacyl-tRNA synthetase family. Glutamate--tRNA ligase type 1 subfamily.</text>
</comment>
<dbReference type="EMBL" id="JBEVYD010000003">
    <property type="protein sequence ID" value="KAL3234490.1"/>
    <property type="molecule type" value="Genomic_DNA"/>
</dbReference>
<dbReference type="EC" id="6.1.1.17" evidence="2"/>
<dbReference type="PANTHER" id="PTHR43311:SF2">
    <property type="entry name" value="GLUTAMATE--TRNA LIGASE, MITOCHONDRIAL-RELATED"/>
    <property type="match status" value="1"/>
</dbReference>
<keyword evidence="5 9" id="KW-0067">ATP-binding</keyword>
<evidence type="ECO:0000256" key="8">
    <source>
        <dbReference type="ARBA" id="ARBA00030865"/>
    </source>
</evidence>
<proteinExistence type="inferred from homology"/>
<keyword evidence="7 9" id="KW-0030">Aminoacyl-tRNA synthetase</keyword>
<keyword evidence="13" id="KW-1185">Reference proteome</keyword>
<dbReference type="InterPro" id="IPR020751">
    <property type="entry name" value="aa-tRNA-synth_I_codon-bd_sub2"/>
</dbReference>
<feature type="domain" description="Glutamyl/glutaminyl-tRNA synthetase class Ib catalytic" evidence="10">
    <location>
        <begin position="46"/>
        <end position="363"/>
    </location>
</feature>
<dbReference type="PRINTS" id="PR00987">
    <property type="entry name" value="TRNASYNTHGLU"/>
</dbReference>
<evidence type="ECO:0000256" key="3">
    <source>
        <dbReference type="ARBA" id="ARBA00022598"/>
    </source>
</evidence>
<evidence type="ECO:0000256" key="9">
    <source>
        <dbReference type="RuleBase" id="RU363037"/>
    </source>
</evidence>
<protein>
    <recommendedName>
        <fullName evidence="2">glutamate--tRNA ligase</fullName>
        <ecNumber evidence="2">6.1.1.17</ecNumber>
    </recommendedName>
    <alternativeName>
        <fullName evidence="8">Glutamyl-tRNA synthetase</fullName>
    </alternativeName>
</protein>
<evidence type="ECO:0000259" key="11">
    <source>
        <dbReference type="Pfam" id="PF19269"/>
    </source>
</evidence>
<dbReference type="InterPro" id="IPR020058">
    <property type="entry name" value="Glu/Gln-tRNA-synth_Ib_cat-dom"/>
</dbReference>
<sequence>MLLPRRFYGSIVSNILSKSKKNNILKSTSLLNKDKYDIHPREAAITRFAPSPTGMLHLGSLRTALYNYLLAKNTGGKFILRVEDTDRTRLKEGAETNIYESLKWCGLEWDEGPFLQSDRTELYRKYIKHLLAEKKAYRCFCTKDRLDGLRESAMKLVPPTNVSYDRCCEKLSEEEIQKKLNDNIAYTIRFKAPDMYPPFEDLLHGQVNLQPQQNPSDIRYDDPILMKSDNFPTYHLANVIDDHLMKITHVIRGEEWLPSTPKHIALYEAFGWAAPKFIHLPLLTTVGDKKLSKRKGDMSVLSLKSDGVLPEALINFSALFGWSPPRELASKNHECFTKEELIKLFNVNGLTKGNAKVDIKKLWFFNKHFLQQKLRDPSYIESCKGRITESIKHRYGDVAGVESKVLTILTENSKALSNINEFVDVFYYFFEEPDLSDRNQDALAFRESYDAPEISEILNRARNILEKENDIDANVLVKILATDTPKKIIFQTLRYALAGAHPGASVPVLLKVLGGHESLKRIENATRSL</sequence>
<accession>A0ABR4NZ81</accession>
<dbReference type="InterPro" id="IPR008925">
    <property type="entry name" value="aa_tRNA-synth_I_cd-bd_sf"/>
</dbReference>
<comment type="caution">
    <text evidence="12">The sequence shown here is derived from an EMBL/GenBank/DDBJ whole genome shotgun (WGS) entry which is preliminary data.</text>
</comment>
<dbReference type="HAMAP" id="MF_00022">
    <property type="entry name" value="Glu_tRNA_synth_type1"/>
    <property type="match status" value="1"/>
</dbReference>
<evidence type="ECO:0000313" key="13">
    <source>
        <dbReference type="Proteomes" id="UP001623330"/>
    </source>
</evidence>
<dbReference type="SUPFAM" id="SSF48163">
    <property type="entry name" value="An anticodon-binding domain of class I aminoacyl-tRNA synthetases"/>
    <property type="match status" value="1"/>
</dbReference>
<dbReference type="SUPFAM" id="SSF52374">
    <property type="entry name" value="Nucleotidylyl transferase"/>
    <property type="match status" value="1"/>
</dbReference>
<dbReference type="Pfam" id="PF00749">
    <property type="entry name" value="tRNA-synt_1c"/>
    <property type="match status" value="1"/>
</dbReference>
<dbReference type="InterPro" id="IPR004527">
    <property type="entry name" value="Glu-tRNA-ligase_bac/mito"/>
</dbReference>
<evidence type="ECO:0000259" key="10">
    <source>
        <dbReference type="Pfam" id="PF00749"/>
    </source>
</evidence>
<name>A0ABR4NZ81_9SACH</name>
<dbReference type="GO" id="GO:0016874">
    <property type="term" value="F:ligase activity"/>
    <property type="evidence" value="ECO:0007669"/>
    <property type="project" value="UniProtKB-KW"/>
</dbReference>
<dbReference type="PANTHER" id="PTHR43311">
    <property type="entry name" value="GLUTAMATE--TRNA LIGASE"/>
    <property type="match status" value="1"/>
</dbReference>
<dbReference type="Gene3D" id="1.10.10.350">
    <property type="match status" value="1"/>
</dbReference>
<evidence type="ECO:0000256" key="1">
    <source>
        <dbReference type="ARBA" id="ARBA00007894"/>
    </source>
</evidence>
<reference evidence="12 13" key="1">
    <citation type="submission" date="2024-05" db="EMBL/GenBank/DDBJ databases">
        <title>Long read based assembly of the Candida bracarensis genome reveals expanded adhesin content.</title>
        <authorList>
            <person name="Marcet-Houben M."/>
            <person name="Ksiezopolska E."/>
            <person name="Gabaldon T."/>
        </authorList>
    </citation>
    <scope>NUCLEOTIDE SEQUENCE [LARGE SCALE GENOMIC DNA]</scope>
    <source>
        <strain evidence="12 13">CBM6</strain>
    </source>
</reference>
<dbReference type="InterPro" id="IPR014729">
    <property type="entry name" value="Rossmann-like_a/b/a_fold"/>
</dbReference>
<evidence type="ECO:0000256" key="7">
    <source>
        <dbReference type="ARBA" id="ARBA00023146"/>
    </source>
</evidence>
<evidence type="ECO:0000313" key="12">
    <source>
        <dbReference type="EMBL" id="KAL3234490.1"/>
    </source>
</evidence>
<dbReference type="Proteomes" id="UP001623330">
    <property type="component" value="Unassembled WGS sequence"/>
</dbReference>
<dbReference type="InterPro" id="IPR033910">
    <property type="entry name" value="GluRS_core"/>
</dbReference>
<evidence type="ECO:0000256" key="6">
    <source>
        <dbReference type="ARBA" id="ARBA00022917"/>
    </source>
</evidence>
<evidence type="ECO:0000256" key="2">
    <source>
        <dbReference type="ARBA" id="ARBA00012835"/>
    </source>
</evidence>
<keyword evidence="4 9" id="KW-0547">Nucleotide-binding</keyword>
<gene>
    <name evidence="12" type="ORF">RNJ44_03252</name>
</gene>
<dbReference type="Pfam" id="PF19269">
    <property type="entry name" value="Anticodon_2"/>
    <property type="match status" value="1"/>
</dbReference>
<dbReference type="NCBIfam" id="TIGR00464">
    <property type="entry name" value="gltX_bact"/>
    <property type="match status" value="1"/>
</dbReference>
<keyword evidence="3 9" id="KW-0436">Ligase</keyword>
<evidence type="ECO:0000256" key="4">
    <source>
        <dbReference type="ARBA" id="ARBA00022741"/>
    </source>
</evidence>
<keyword evidence="6 9" id="KW-0648">Protein biosynthesis</keyword>
<dbReference type="InterPro" id="IPR049940">
    <property type="entry name" value="GluQ/Sye"/>
</dbReference>
<dbReference type="CDD" id="cd00808">
    <property type="entry name" value="GluRS_core"/>
    <property type="match status" value="1"/>
</dbReference>